<comment type="subcellular location">
    <subcellularLocation>
        <location evidence="1">Cytoplasm</location>
        <location evidence="1">Cytoskeleton</location>
        <location evidence="1">Cilium basal body</location>
    </subcellularLocation>
</comment>
<evidence type="ECO:0000313" key="15">
    <source>
        <dbReference type="Ensembl" id="ENSLLEP00000013356.1"/>
    </source>
</evidence>
<dbReference type="GO" id="GO:0030030">
    <property type="term" value="P:cell projection organization"/>
    <property type="evidence" value="ECO:0007669"/>
    <property type="project" value="UniProtKB-KW"/>
</dbReference>
<dbReference type="SUPFAM" id="SSF52540">
    <property type="entry name" value="P-loop containing nucleoside triphosphate hydrolases"/>
    <property type="match status" value="1"/>
</dbReference>
<organism evidence="15 16">
    <name type="scientific">Leptobrachium leishanense</name>
    <name type="common">Leishan spiny toad</name>
    <dbReference type="NCBI Taxonomy" id="445787"/>
    <lineage>
        <taxon>Eukaryota</taxon>
        <taxon>Metazoa</taxon>
        <taxon>Chordata</taxon>
        <taxon>Craniata</taxon>
        <taxon>Vertebrata</taxon>
        <taxon>Euteleostomi</taxon>
        <taxon>Amphibia</taxon>
        <taxon>Batrachia</taxon>
        <taxon>Anura</taxon>
        <taxon>Pelobatoidea</taxon>
        <taxon>Megophryidae</taxon>
        <taxon>Leptobrachium</taxon>
    </lineage>
</organism>
<dbReference type="GO" id="GO:0003924">
    <property type="term" value="F:GTPase activity"/>
    <property type="evidence" value="ECO:0007669"/>
    <property type="project" value="InterPro"/>
</dbReference>
<evidence type="ECO:0000256" key="10">
    <source>
        <dbReference type="ARBA" id="ARBA00023069"/>
    </source>
</evidence>
<evidence type="ECO:0000256" key="6">
    <source>
        <dbReference type="ARBA" id="ARBA00022490"/>
    </source>
</evidence>
<keyword evidence="4" id="KW-0813">Transport</keyword>
<evidence type="ECO:0000256" key="7">
    <source>
        <dbReference type="ARBA" id="ARBA00022741"/>
    </source>
</evidence>
<keyword evidence="16" id="KW-1185">Reference proteome</keyword>
<comment type="similarity">
    <text evidence="2">Belongs to the small GTPase superfamily. Rab family.</text>
</comment>
<dbReference type="InterPro" id="IPR027417">
    <property type="entry name" value="P-loop_NTPase"/>
</dbReference>
<keyword evidence="10" id="KW-0969">Cilium</keyword>
<evidence type="ECO:0000256" key="1">
    <source>
        <dbReference type="ARBA" id="ARBA00004120"/>
    </source>
</evidence>
<dbReference type="CDD" id="cd00882">
    <property type="entry name" value="Ras_like_GTPase"/>
    <property type="match status" value="1"/>
</dbReference>
<keyword evidence="5" id="KW-0268">Exocytosis</keyword>
<evidence type="ECO:0000256" key="13">
    <source>
        <dbReference type="ARBA" id="ARBA00023273"/>
    </source>
</evidence>
<dbReference type="GO" id="GO:0015031">
    <property type="term" value="P:protein transport"/>
    <property type="evidence" value="ECO:0007669"/>
    <property type="project" value="UniProtKB-KW"/>
</dbReference>
<dbReference type="GO" id="GO:0006887">
    <property type="term" value="P:exocytosis"/>
    <property type="evidence" value="ECO:0007669"/>
    <property type="project" value="UniProtKB-KW"/>
</dbReference>
<evidence type="ECO:0000256" key="9">
    <source>
        <dbReference type="ARBA" id="ARBA00022927"/>
    </source>
</evidence>
<dbReference type="Proteomes" id="UP000694569">
    <property type="component" value="Unplaced"/>
</dbReference>
<protein>
    <recommendedName>
        <fullName evidence="3">Ciliogenesis and planar polarity effector 2</fullName>
    </recommendedName>
    <alternativeName>
        <fullName evidence="14">REM2- and Rab-like small GTPase 1</fullName>
    </alternativeName>
</protein>
<dbReference type="PANTHER" id="PTHR14983">
    <property type="entry name" value="CILIOGENESIS AND PLANAR POLARITY EFFECTOR 2"/>
    <property type="match status" value="1"/>
</dbReference>
<evidence type="ECO:0000256" key="11">
    <source>
        <dbReference type="ARBA" id="ARBA00023134"/>
    </source>
</evidence>
<evidence type="ECO:0000256" key="12">
    <source>
        <dbReference type="ARBA" id="ARBA00023212"/>
    </source>
</evidence>
<evidence type="ECO:0000256" key="3">
    <source>
        <dbReference type="ARBA" id="ARBA00021423"/>
    </source>
</evidence>
<keyword evidence="13" id="KW-0966">Cell projection</keyword>
<keyword evidence="12" id="KW-0206">Cytoskeleton</keyword>
<name>A0A8C5MFF8_9ANUR</name>
<evidence type="ECO:0000313" key="16">
    <source>
        <dbReference type="Proteomes" id="UP000694569"/>
    </source>
</evidence>
<dbReference type="InterPro" id="IPR039677">
    <property type="entry name" value="RSG1"/>
</dbReference>
<reference evidence="15" key="2">
    <citation type="submission" date="2025-09" db="UniProtKB">
        <authorList>
            <consortium name="Ensembl"/>
        </authorList>
    </citation>
    <scope>IDENTIFICATION</scope>
</reference>
<dbReference type="Gene3D" id="3.40.50.300">
    <property type="entry name" value="P-loop containing nucleotide triphosphate hydrolases"/>
    <property type="match status" value="1"/>
</dbReference>
<proteinExistence type="inferred from homology"/>
<dbReference type="PANTHER" id="PTHR14983:SF1">
    <property type="entry name" value="CILIOGENESIS AND PLANAR POLARITY EFFECTOR 2"/>
    <property type="match status" value="1"/>
</dbReference>
<keyword evidence="6" id="KW-0963">Cytoplasm</keyword>
<evidence type="ECO:0000256" key="2">
    <source>
        <dbReference type="ARBA" id="ARBA00006270"/>
    </source>
</evidence>
<keyword evidence="8" id="KW-0970">Cilium biogenesis/degradation</keyword>
<reference evidence="15" key="1">
    <citation type="submission" date="2025-08" db="UniProtKB">
        <authorList>
            <consortium name="Ensembl"/>
        </authorList>
    </citation>
    <scope>IDENTIFICATION</scope>
</reference>
<accession>A0A8C5MFF8</accession>
<dbReference type="OrthoDB" id="10266641at2759"/>
<dbReference type="SMART" id="SM00175">
    <property type="entry name" value="RAB"/>
    <property type="match status" value="1"/>
</dbReference>
<keyword evidence="7" id="KW-0547">Nucleotide-binding</keyword>
<dbReference type="PRINTS" id="PR00449">
    <property type="entry name" value="RASTRNSFRMNG"/>
</dbReference>
<keyword evidence="9" id="KW-0653">Protein transport</keyword>
<dbReference type="GeneTree" id="ENSGT00390000006521"/>
<gene>
    <name evidence="15" type="primary">CPLANE2</name>
</gene>
<dbReference type="AlphaFoldDB" id="A0A8C5MFF8"/>
<dbReference type="Ensembl" id="ENSLLET00000013876.1">
    <property type="protein sequence ID" value="ENSLLEP00000013356.1"/>
    <property type="gene ID" value="ENSLLEG00000008399.1"/>
</dbReference>
<dbReference type="InterPro" id="IPR001806">
    <property type="entry name" value="Small_GTPase"/>
</dbReference>
<evidence type="ECO:0000256" key="4">
    <source>
        <dbReference type="ARBA" id="ARBA00022448"/>
    </source>
</evidence>
<sequence>MAGVALPKPGSLLIPDWQQSAEGKEYLNSILRKKKRKHFGLLERPVLPPQLPADIANYKIVVCGKGGVGKTSLIAKLAGLEVPNAHHETTGIQTTCVHWPACPRGSERPVIFRLQFWDCGETALRKFDHILPACKEKGDAVLFVFSFTDRSSFEDVPALISRTLGDDEDLARVVIGTKLDQYMHTDVTEQDLRVFQRTWHLPVMRVRSVNGPRLCDGRSLDGRAGLADAAPVLNGLVELLWHRDQVAPWTLFSEVNWPGGGSTAPRLSPRLPHCAPATLRLYTGPHWEDIAWATITGHVEASPIRTGRGQQPLYSDRSLCIMTKTAI</sequence>
<evidence type="ECO:0000256" key="14">
    <source>
        <dbReference type="ARBA" id="ARBA00030243"/>
    </source>
</evidence>
<dbReference type="GO" id="GO:0005525">
    <property type="term" value="F:GTP binding"/>
    <property type="evidence" value="ECO:0007669"/>
    <property type="project" value="UniProtKB-KW"/>
</dbReference>
<evidence type="ECO:0000256" key="5">
    <source>
        <dbReference type="ARBA" id="ARBA00022483"/>
    </source>
</evidence>
<dbReference type="Pfam" id="PF00071">
    <property type="entry name" value="Ras"/>
    <property type="match status" value="1"/>
</dbReference>
<evidence type="ECO:0000256" key="8">
    <source>
        <dbReference type="ARBA" id="ARBA00022794"/>
    </source>
</evidence>
<keyword evidence="11" id="KW-0342">GTP-binding</keyword>